<keyword evidence="1" id="KW-1185">Reference proteome</keyword>
<evidence type="ECO:0000313" key="1">
    <source>
        <dbReference type="Proteomes" id="UP000095280"/>
    </source>
</evidence>
<protein>
    <submittedName>
        <fullName evidence="2">Secreted protein</fullName>
    </submittedName>
</protein>
<accession>A0A1I8H0N1</accession>
<dbReference type="Proteomes" id="UP000095280">
    <property type="component" value="Unplaced"/>
</dbReference>
<name>A0A1I8H0N1_9PLAT</name>
<dbReference type="AlphaFoldDB" id="A0A1I8H0N1"/>
<dbReference type="WBParaSite" id="maker-uti_cns_0003923-snap-gene-0.6-mRNA-1">
    <property type="protein sequence ID" value="maker-uti_cns_0003923-snap-gene-0.6-mRNA-1"/>
    <property type="gene ID" value="maker-uti_cns_0003923-snap-gene-0.6"/>
</dbReference>
<organism evidence="1 2">
    <name type="scientific">Macrostomum lignano</name>
    <dbReference type="NCBI Taxonomy" id="282301"/>
    <lineage>
        <taxon>Eukaryota</taxon>
        <taxon>Metazoa</taxon>
        <taxon>Spiralia</taxon>
        <taxon>Lophotrochozoa</taxon>
        <taxon>Platyhelminthes</taxon>
        <taxon>Rhabditophora</taxon>
        <taxon>Macrostomorpha</taxon>
        <taxon>Macrostomida</taxon>
        <taxon>Macrostomidae</taxon>
        <taxon>Macrostomum</taxon>
    </lineage>
</organism>
<proteinExistence type="predicted"/>
<evidence type="ECO:0000313" key="2">
    <source>
        <dbReference type="WBParaSite" id="maker-uti_cns_0003923-snap-gene-0.6-mRNA-1"/>
    </source>
</evidence>
<reference evidence="2" key="1">
    <citation type="submission" date="2016-11" db="UniProtKB">
        <authorList>
            <consortium name="WormBaseParasite"/>
        </authorList>
    </citation>
    <scope>IDENTIFICATION</scope>
</reference>
<sequence length="148" mass="15725">GQIKFQKAFLTGCSALFSIEASTAAAAAAATAAALPDEFRVNDSSEQRQLPKVEGIRRSTGGASCINNRVAMTTLTTLTLCSLVTLCASMTACRLLGIREELTLIVPGQMTGLESVEIFLASPMSQVDASRWPRLHVRPVPALKVFGK</sequence>